<accession>A0A0D2DA55</accession>
<dbReference type="GO" id="GO:0005524">
    <property type="term" value="F:ATP binding"/>
    <property type="evidence" value="ECO:0007669"/>
    <property type="project" value="UniProtKB-KW"/>
</dbReference>
<gene>
    <name evidence="9" type="ORF">PV05_03667</name>
</gene>
<dbReference type="PANTHER" id="PTHR45626">
    <property type="entry name" value="TRANSCRIPTION TERMINATION FACTOR 2-RELATED"/>
    <property type="match status" value="1"/>
</dbReference>
<organism evidence="9 10">
    <name type="scientific">Exophiala xenobiotica</name>
    <dbReference type="NCBI Taxonomy" id="348802"/>
    <lineage>
        <taxon>Eukaryota</taxon>
        <taxon>Fungi</taxon>
        <taxon>Dikarya</taxon>
        <taxon>Ascomycota</taxon>
        <taxon>Pezizomycotina</taxon>
        <taxon>Eurotiomycetes</taxon>
        <taxon>Chaetothyriomycetidae</taxon>
        <taxon>Chaetothyriales</taxon>
        <taxon>Herpotrichiellaceae</taxon>
        <taxon>Exophiala</taxon>
    </lineage>
</organism>
<feature type="compositionally biased region" description="Basic and acidic residues" evidence="5">
    <location>
        <begin position="15"/>
        <end position="27"/>
    </location>
</feature>
<reference evidence="9 10" key="1">
    <citation type="submission" date="2015-01" db="EMBL/GenBank/DDBJ databases">
        <title>The Genome Sequence of Exophiala xenobiotica CBS118157.</title>
        <authorList>
            <consortium name="The Broad Institute Genomics Platform"/>
            <person name="Cuomo C."/>
            <person name="de Hoog S."/>
            <person name="Gorbushina A."/>
            <person name="Stielow B."/>
            <person name="Teixiera M."/>
            <person name="Abouelleil A."/>
            <person name="Chapman S.B."/>
            <person name="Priest M."/>
            <person name="Young S.K."/>
            <person name="Wortman J."/>
            <person name="Nusbaum C."/>
            <person name="Birren B."/>
        </authorList>
    </citation>
    <scope>NUCLEOTIDE SEQUENCE [LARGE SCALE GENOMIC DNA]</scope>
    <source>
        <strain evidence="9 10">CBS 118157</strain>
    </source>
</reference>
<dbReference type="SMART" id="SM00487">
    <property type="entry name" value="DEXDc"/>
    <property type="match status" value="1"/>
</dbReference>
<feature type="domain" description="RING-type" evidence="6">
    <location>
        <begin position="682"/>
        <end position="731"/>
    </location>
</feature>
<feature type="domain" description="Helicase ATP-binding" evidence="7">
    <location>
        <begin position="370"/>
        <end position="534"/>
    </location>
</feature>
<dbReference type="GO" id="GO:0016787">
    <property type="term" value="F:hydrolase activity"/>
    <property type="evidence" value="ECO:0007669"/>
    <property type="project" value="UniProtKB-KW"/>
</dbReference>
<dbReference type="AlphaFoldDB" id="A0A0D2DA55"/>
<dbReference type="PROSITE" id="PS50089">
    <property type="entry name" value="ZF_RING_2"/>
    <property type="match status" value="1"/>
</dbReference>
<dbReference type="GO" id="GO:0005634">
    <property type="term" value="C:nucleus"/>
    <property type="evidence" value="ECO:0007669"/>
    <property type="project" value="TreeGrafter"/>
</dbReference>
<keyword evidence="4" id="KW-0862">Zinc</keyword>
<dbReference type="InterPro" id="IPR001650">
    <property type="entry name" value="Helicase_C-like"/>
</dbReference>
<keyword evidence="10" id="KW-1185">Reference proteome</keyword>
<evidence type="ECO:0000313" key="9">
    <source>
        <dbReference type="EMBL" id="KIW59202.1"/>
    </source>
</evidence>
<dbReference type="EMBL" id="KN847318">
    <property type="protein sequence ID" value="KIW59202.1"/>
    <property type="molecule type" value="Genomic_DNA"/>
</dbReference>
<dbReference type="InterPro" id="IPR038718">
    <property type="entry name" value="SNF2-like_sf"/>
</dbReference>
<dbReference type="InterPro" id="IPR001841">
    <property type="entry name" value="Znf_RING"/>
</dbReference>
<dbReference type="InterPro" id="IPR050628">
    <property type="entry name" value="SNF2_RAD54_helicase_TF"/>
</dbReference>
<dbReference type="SUPFAM" id="SSF52540">
    <property type="entry name" value="P-loop containing nucleoside triphosphate hydrolases"/>
    <property type="match status" value="2"/>
</dbReference>
<evidence type="ECO:0000256" key="2">
    <source>
        <dbReference type="ARBA" id="ARBA00022801"/>
    </source>
</evidence>
<dbReference type="RefSeq" id="XP_013319786.1">
    <property type="nucleotide sequence ID" value="XM_013464332.1"/>
</dbReference>
<dbReference type="GO" id="GO:0008270">
    <property type="term" value="F:zinc ion binding"/>
    <property type="evidence" value="ECO:0007669"/>
    <property type="project" value="UniProtKB-KW"/>
</dbReference>
<dbReference type="InterPro" id="IPR000330">
    <property type="entry name" value="SNF2_N"/>
</dbReference>
<name>A0A0D2DA55_9EURO</name>
<evidence type="ECO:0000259" key="7">
    <source>
        <dbReference type="PROSITE" id="PS51192"/>
    </source>
</evidence>
<dbReference type="Pfam" id="PF00271">
    <property type="entry name" value="Helicase_C"/>
    <property type="match status" value="1"/>
</dbReference>
<evidence type="ECO:0000313" key="10">
    <source>
        <dbReference type="Proteomes" id="UP000054342"/>
    </source>
</evidence>
<dbReference type="SMART" id="SM00490">
    <property type="entry name" value="HELICc"/>
    <property type="match status" value="1"/>
</dbReference>
<dbReference type="InterPro" id="IPR049730">
    <property type="entry name" value="SNF2/RAD54-like_C"/>
</dbReference>
<dbReference type="Proteomes" id="UP000054342">
    <property type="component" value="Unassembled WGS sequence"/>
</dbReference>
<dbReference type="GO" id="GO:0008094">
    <property type="term" value="F:ATP-dependent activity, acting on DNA"/>
    <property type="evidence" value="ECO:0007669"/>
    <property type="project" value="TreeGrafter"/>
</dbReference>
<dbReference type="Gene3D" id="3.40.50.10810">
    <property type="entry name" value="Tandem AAA-ATPase domain"/>
    <property type="match status" value="1"/>
</dbReference>
<dbReference type="OrthoDB" id="448448at2759"/>
<keyword evidence="4" id="KW-0863">Zinc-finger</keyword>
<keyword evidence="2" id="KW-0378">Hydrolase</keyword>
<keyword evidence="1" id="KW-0547">Nucleotide-binding</keyword>
<proteinExistence type="predicted"/>
<evidence type="ECO:0000256" key="1">
    <source>
        <dbReference type="ARBA" id="ARBA00022741"/>
    </source>
</evidence>
<evidence type="ECO:0000256" key="3">
    <source>
        <dbReference type="ARBA" id="ARBA00022840"/>
    </source>
</evidence>
<dbReference type="Gene3D" id="3.40.50.300">
    <property type="entry name" value="P-loop containing nucleotide triphosphate hydrolases"/>
    <property type="match status" value="1"/>
</dbReference>
<feature type="domain" description="Helicase C-terminal" evidence="8">
    <location>
        <begin position="755"/>
        <end position="891"/>
    </location>
</feature>
<dbReference type="CDD" id="cd18008">
    <property type="entry name" value="DEXDc_SHPRH-like"/>
    <property type="match status" value="1"/>
</dbReference>
<evidence type="ECO:0008006" key="11">
    <source>
        <dbReference type="Google" id="ProtNLM"/>
    </source>
</evidence>
<dbReference type="GeneID" id="25325575"/>
<dbReference type="CDD" id="cd18793">
    <property type="entry name" value="SF2_C_SNF"/>
    <property type="match status" value="1"/>
</dbReference>
<evidence type="ECO:0000259" key="6">
    <source>
        <dbReference type="PROSITE" id="PS50089"/>
    </source>
</evidence>
<dbReference type="HOGENOM" id="CLU_000315_2_5_1"/>
<keyword evidence="4" id="KW-0479">Metal-binding</keyword>
<feature type="region of interest" description="Disordered" evidence="5">
    <location>
        <begin position="1"/>
        <end position="27"/>
    </location>
</feature>
<evidence type="ECO:0000256" key="5">
    <source>
        <dbReference type="SAM" id="MobiDB-lite"/>
    </source>
</evidence>
<evidence type="ECO:0000259" key="8">
    <source>
        <dbReference type="PROSITE" id="PS51194"/>
    </source>
</evidence>
<dbReference type="InterPro" id="IPR027417">
    <property type="entry name" value="P-loop_NTPase"/>
</dbReference>
<protein>
    <recommendedName>
        <fullName evidence="11">Helicase ATP-binding domain-containing protein</fullName>
    </recommendedName>
</protein>
<keyword evidence="3" id="KW-0067">ATP-binding</keyword>
<dbReference type="GO" id="GO:0006281">
    <property type="term" value="P:DNA repair"/>
    <property type="evidence" value="ECO:0007669"/>
    <property type="project" value="TreeGrafter"/>
</dbReference>
<dbReference type="STRING" id="348802.A0A0D2DA55"/>
<dbReference type="InterPro" id="IPR014001">
    <property type="entry name" value="Helicase_ATP-bd"/>
</dbReference>
<evidence type="ECO:0000256" key="4">
    <source>
        <dbReference type="PROSITE-ProRule" id="PRU00175"/>
    </source>
</evidence>
<dbReference type="PROSITE" id="PS51194">
    <property type="entry name" value="HELICASE_CTER"/>
    <property type="match status" value="1"/>
</dbReference>
<dbReference type="PROSITE" id="PS51192">
    <property type="entry name" value="HELICASE_ATP_BIND_1"/>
    <property type="match status" value="1"/>
</dbReference>
<sequence>MAHSHFDFGAPTGIKRQEPDYGHEAEEKLKRHCTQAVESHQNFDFLEIPTDGVLRGESSHGSDGWQHLSQHNPNSTYPYRFPEPHHLADWTPQPDWNTTLPTDFVSPQEWVTIYPDQRQGVQTFHPGLSSSTVQLYSEPFIETVPNEYISRYLPLLSAEAIDVPRVGTESPTNDQLPWLAEVPHSFDPYANPSSTWQLNDNHATKIGMRRAESQNDPSIAYSPQTLLPSTTSLAKHLQPSMEECGRDIEYCNPHYLLRPGAQMPNLEDLSISPEGCSTPAGEALEEAEKSKFMRIFDDASDLGDPGVCYSTTPSPRLRSTLKHHQLTALSWMIAKENCNVEHPGFSSLWELDANPGSKPKYRHRITGLREGSPKPMQGEIIADEMGLGKTLSLLALVCASSDLMGHNEAHSIGGVLKSTLVVTPKSNIYNTSQVQVATYHGSLTKRSSLPFEEYDIILTTYETLRFEWKSKGALFQRKWSRLVLDEAHHIRNRSSQIFEAVKRITAKCRWCLTGTPIHNSLDDYGALLSFLVVTPFDDKSKFDYWIAHPLEGGARDSLTRLRTLVRATCLRRTKKSIGDSCKLPPRTENVHEVDLSSKDRELYEFFKERCSSLAAGNSKVVKTGRRRKNEQKEGNILALINFLRLICDHGEQILPAAALDAWQGRDRTAIDWSMIQACRAKCCICDNYFIESDVGASSGHQYSCQHSACFPCASHNGDIDAEQAQPCPKCRVSRKARVDSCTTNYSGAPMQPSSKVEALLKNLQAEQADGWKSQGTTPVKSVIFSCWTKMLDLVQQALQANKLGFERVDGQTSLDNRSKAINRFTNDPTCTVMLASISAAGEGIDLKAANHVHLMEPQWNPMVEAQAVNRVHRIGQEREVWITRYIVSDSI</sequence>
<dbReference type="Pfam" id="PF00176">
    <property type="entry name" value="SNF2-rel_dom"/>
    <property type="match status" value="1"/>
</dbReference>